<reference evidence="1 2" key="1">
    <citation type="submission" date="2019-02" db="EMBL/GenBank/DDBJ databases">
        <title>Genomic Encyclopedia of Type Strains, Phase IV (KMG-IV): sequencing the most valuable type-strain genomes for metagenomic binning, comparative biology and taxonomic classification.</title>
        <authorList>
            <person name="Goeker M."/>
        </authorList>
    </citation>
    <scope>NUCLEOTIDE SEQUENCE [LARGE SCALE GENOMIC DNA]</scope>
    <source>
        <strain evidence="1 2">DSM 101727</strain>
    </source>
</reference>
<dbReference type="SUPFAM" id="SSF51445">
    <property type="entry name" value="(Trans)glycosidases"/>
    <property type="match status" value="1"/>
</dbReference>
<name>A0A4Q7KHN2_9PSEU</name>
<evidence type="ECO:0008006" key="3">
    <source>
        <dbReference type="Google" id="ProtNLM"/>
    </source>
</evidence>
<dbReference type="EMBL" id="SGWQ01000012">
    <property type="protein sequence ID" value="RZS32378.1"/>
    <property type="molecule type" value="Genomic_DNA"/>
</dbReference>
<comment type="caution">
    <text evidence="1">The sequence shown here is derived from an EMBL/GenBank/DDBJ whole genome shotgun (WGS) entry which is preliminary data.</text>
</comment>
<evidence type="ECO:0000313" key="1">
    <source>
        <dbReference type="EMBL" id="RZS32378.1"/>
    </source>
</evidence>
<dbReference type="Gene3D" id="3.20.20.80">
    <property type="entry name" value="Glycosidases"/>
    <property type="match status" value="1"/>
</dbReference>
<organism evidence="1 2">
    <name type="scientific">Herbihabitans rhizosphaerae</name>
    <dbReference type="NCBI Taxonomy" id="1872711"/>
    <lineage>
        <taxon>Bacteria</taxon>
        <taxon>Bacillati</taxon>
        <taxon>Actinomycetota</taxon>
        <taxon>Actinomycetes</taxon>
        <taxon>Pseudonocardiales</taxon>
        <taxon>Pseudonocardiaceae</taxon>
        <taxon>Herbihabitans</taxon>
    </lineage>
</organism>
<dbReference type="Proteomes" id="UP000294257">
    <property type="component" value="Unassembled WGS sequence"/>
</dbReference>
<keyword evidence="2" id="KW-1185">Reference proteome</keyword>
<evidence type="ECO:0000313" key="2">
    <source>
        <dbReference type="Proteomes" id="UP000294257"/>
    </source>
</evidence>
<accession>A0A4Q7KHN2</accession>
<dbReference type="RefSeq" id="WP_207222830.1">
    <property type="nucleotide sequence ID" value="NZ_SGWQ01000012.1"/>
</dbReference>
<dbReference type="InterPro" id="IPR017853">
    <property type="entry name" value="GH"/>
</dbReference>
<dbReference type="AlphaFoldDB" id="A0A4Q7KHN2"/>
<sequence length="71" mass="7568">MLVAALHLNDDGTVHLNDHPPGHERYTQMWKDLADMKAAGVRVSVMVGGAAKGTFTNWTGTSTPTARSCAT</sequence>
<gene>
    <name evidence="1" type="ORF">EV193_11211</name>
</gene>
<protein>
    <recommendedName>
        <fullName evidence="3">Glycosyl hydrolase family 18 (Putative chitinase)</fullName>
    </recommendedName>
</protein>
<proteinExistence type="predicted"/>